<dbReference type="Pfam" id="PF08281">
    <property type="entry name" value="Sigma70_r4_2"/>
    <property type="match status" value="1"/>
</dbReference>
<dbReference type="InterPro" id="IPR039425">
    <property type="entry name" value="RNA_pol_sigma-70-like"/>
</dbReference>
<dbReference type="Proteomes" id="UP000319255">
    <property type="component" value="Unassembled WGS sequence"/>
</dbReference>
<evidence type="ECO:0000256" key="4">
    <source>
        <dbReference type="ARBA" id="ARBA00023125"/>
    </source>
</evidence>
<gene>
    <name evidence="8" type="ORF">FJM51_12750</name>
</gene>
<dbReference type="GO" id="GO:0003677">
    <property type="term" value="F:DNA binding"/>
    <property type="evidence" value="ECO:0007669"/>
    <property type="project" value="UniProtKB-KW"/>
</dbReference>
<evidence type="ECO:0000313" key="9">
    <source>
        <dbReference type="Proteomes" id="UP000319255"/>
    </source>
</evidence>
<dbReference type="NCBIfam" id="TIGR02937">
    <property type="entry name" value="sigma70-ECF"/>
    <property type="match status" value="1"/>
</dbReference>
<dbReference type="Gene3D" id="1.10.1740.10">
    <property type="match status" value="1"/>
</dbReference>
<comment type="caution">
    <text evidence="8">The sequence shown here is derived from an EMBL/GenBank/DDBJ whole genome shotgun (WGS) entry which is preliminary data.</text>
</comment>
<dbReference type="OrthoDB" id="9780326at2"/>
<keyword evidence="5" id="KW-0804">Transcription</keyword>
<dbReference type="RefSeq" id="WP_140454530.1">
    <property type="nucleotide sequence ID" value="NZ_VFRP01000011.1"/>
</dbReference>
<dbReference type="InterPro" id="IPR014284">
    <property type="entry name" value="RNA_pol_sigma-70_dom"/>
</dbReference>
<dbReference type="InterPro" id="IPR007627">
    <property type="entry name" value="RNA_pol_sigma70_r2"/>
</dbReference>
<dbReference type="GO" id="GO:0006352">
    <property type="term" value="P:DNA-templated transcription initiation"/>
    <property type="evidence" value="ECO:0007669"/>
    <property type="project" value="InterPro"/>
</dbReference>
<dbReference type="InterPro" id="IPR036388">
    <property type="entry name" value="WH-like_DNA-bd_sf"/>
</dbReference>
<keyword evidence="9" id="KW-1185">Reference proteome</keyword>
<dbReference type="InterPro" id="IPR013324">
    <property type="entry name" value="RNA_pol_sigma_r3/r4-like"/>
</dbReference>
<feature type="domain" description="RNA polymerase sigma-70 region 2" evidence="6">
    <location>
        <begin position="47"/>
        <end position="110"/>
    </location>
</feature>
<evidence type="ECO:0000256" key="2">
    <source>
        <dbReference type="ARBA" id="ARBA00023015"/>
    </source>
</evidence>
<comment type="similarity">
    <text evidence="1">Belongs to the sigma-70 factor family. ECF subfamily.</text>
</comment>
<dbReference type="Pfam" id="PF04542">
    <property type="entry name" value="Sigma70_r2"/>
    <property type="match status" value="1"/>
</dbReference>
<dbReference type="AlphaFoldDB" id="A0A501WWJ5"/>
<evidence type="ECO:0000313" key="8">
    <source>
        <dbReference type="EMBL" id="TPE50246.1"/>
    </source>
</evidence>
<feature type="domain" description="RNA polymerase sigma factor 70 region 4 type 2" evidence="7">
    <location>
        <begin position="139"/>
        <end position="190"/>
    </location>
</feature>
<evidence type="ECO:0000256" key="1">
    <source>
        <dbReference type="ARBA" id="ARBA00010641"/>
    </source>
</evidence>
<dbReference type="CDD" id="cd06171">
    <property type="entry name" value="Sigma70_r4"/>
    <property type="match status" value="1"/>
</dbReference>
<evidence type="ECO:0000256" key="5">
    <source>
        <dbReference type="ARBA" id="ARBA00023163"/>
    </source>
</evidence>
<dbReference type="InterPro" id="IPR013325">
    <property type="entry name" value="RNA_pol_sigma_r2"/>
</dbReference>
<evidence type="ECO:0000259" key="6">
    <source>
        <dbReference type="Pfam" id="PF04542"/>
    </source>
</evidence>
<dbReference type="GO" id="GO:0016987">
    <property type="term" value="F:sigma factor activity"/>
    <property type="evidence" value="ECO:0007669"/>
    <property type="project" value="UniProtKB-KW"/>
</dbReference>
<dbReference type="PANTHER" id="PTHR43133:SF8">
    <property type="entry name" value="RNA POLYMERASE SIGMA FACTOR HI_1459-RELATED"/>
    <property type="match status" value="1"/>
</dbReference>
<accession>A0A501WWJ5</accession>
<dbReference type="NCBIfam" id="NF004113">
    <property type="entry name" value="PRK05602.1"/>
    <property type="match status" value="1"/>
</dbReference>
<dbReference type="PANTHER" id="PTHR43133">
    <property type="entry name" value="RNA POLYMERASE ECF-TYPE SIGMA FACTO"/>
    <property type="match status" value="1"/>
</dbReference>
<dbReference type="Gene3D" id="1.10.10.10">
    <property type="entry name" value="Winged helix-like DNA-binding domain superfamily/Winged helix DNA-binding domain"/>
    <property type="match status" value="1"/>
</dbReference>
<dbReference type="EMBL" id="VFRP01000011">
    <property type="protein sequence ID" value="TPE50246.1"/>
    <property type="molecule type" value="Genomic_DNA"/>
</dbReference>
<evidence type="ECO:0000259" key="7">
    <source>
        <dbReference type="Pfam" id="PF08281"/>
    </source>
</evidence>
<dbReference type="InterPro" id="IPR013249">
    <property type="entry name" value="RNA_pol_sigma70_r4_t2"/>
</dbReference>
<keyword evidence="2" id="KW-0805">Transcription regulation</keyword>
<proteinExistence type="inferred from homology"/>
<evidence type="ECO:0000256" key="3">
    <source>
        <dbReference type="ARBA" id="ARBA00023082"/>
    </source>
</evidence>
<dbReference type="SUPFAM" id="SSF88659">
    <property type="entry name" value="Sigma3 and sigma4 domains of RNA polymerase sigma factors"/>
    <property type="match status" value="1"/>
</dbReference>
<protein>
    <submittedName>
        <fullName evidence="8">RNA polymerase sigma factor</fullName>
    </submittedName>
</protein>
<reference evidence="8 9" key="1">
    <citation type="submission" date="2019-06" db="EMBL/GenBank/DDBJ databases">
        <title>A novel bacterium of genus Amaricoccus, isolated from marine sediment.</title>
        <authorList>
            <person name="Huang H."/>
            <person name="Mo K."/>
            <person name="Hu Y."/>
        </authorList>
    </citation>
    <scope>NUCLEOTIDE SEQUENCE [LARGE SCALE GENOMIC DNA]</scope>
    <source>
        <strain evidence="8 9">HB172011</strain>
    </source>
</reference>
<sequence>MRSALRKGRDTRGTMMALDGETETSDAALLARYAAGEQAAARALTFRHAPRVLALARRMLGDPAEAEDVAQETLLRMWKIAPEWREEARLSTWLYRVASNLCVDRLRRRREQGIDGAAEIADGAATAQEGLEARDRAGALRAALARLPDRQRAAIVLRHFEERPNPEIAEILGLSVEAVESLLARGRRALAERLSPRRSELGFADD</sequence>
<dbReference type="SUPFAM" id="SSF88946">
    <property type="entry name" value="Sigma2 domain of RNA polymerase sigma factors"/>
    <property type="match status" value="1"/>
</dbReference>
<keyword evidence="4" id="KW-0238">DNA-binding</keyword>
<keyword evidence="3" id="KW-0731">Sigma factor</keyword>
<organism evidence="8 9">
    <name type="scientific">Amaricoccus solimangrovi</name>
    <dbReference type="NCBI Taxonomy" id="2589815"/>
    <lineage>
        <taxon>Bacteria</taxon>
        <taxon>Pseudomonadati</taxon>
        <taxon>Pseudomonadota</taxon>
        <taxon>Alphaproteobacteria</taxon>
        <taxon>Rhodobacterales</taxon>
        <taxon>Paracoccaceae</taxon>
        <taxon>Amaricoccus</taxon>
    </lineage>
</organism>
<name>A0A501WWJ5_9RHOB</name>